<accession>A0A2K2CI97</accession>
<reference evidence="1" key="2">
    <citation type="submission" date="2017-06" db="EMBL/GenBank/DDBJ databases">
        <title>WGS assembly of Brachypodium distachyon.</title>
        <authorList>
            <consortium name="The International Brachypodium Initiative"/>
            <person name="Lucas S."/>
            <person name="Harmon-Smith M."/>
            <person name="Lail K."/>
            <person name="Tice H."/>
            <person name="Grimwood J."/>
            <person name="Bruce D."/>
            <person name="Barry K."/>
            <person name="Shu S."/>
            <person name="Lindquist E."/>
            <person name="Wang M."/>
            <person name="Pitluck S."/>
            <person name="Vogel J.P."/>
            <person name="Garvin D.F."/>
            <person name="Mockler T.C."/>
            <person name="Schmutz J."/>
            <person name="Rokhsar D."/>
            <person name="Bevan M.W."/>
        </authorList>
    </citation>
    <scope>NUCLEOTIDE SEQUENCE</scope>
    <source>
        <strain evidence="1">Bd21</strain>
    </source>
</reference>
<sequence>MAARTKGPRVTRRQVTTIPYVILFPGTHYTVHRAGGIIYNCSDNDASSRTDCAWHDGTNRCFGCARMETELARVVCMVAVDPSCSHILTLGWDERAIVCFRRTDSSERRQDVSTRRIDSCERRRALRARTSVKRKAAGSVRVLGQRKRIKGKTRRLKRVGVRSRHRHTTPF</sequence>
<dbReference type="EnsemblPlants" id="PNT61757">
    <property type="protein sequence ID" value="PNT61757"/>
    <property type="gene ID" value="BRADI_5g20326v3"/>
</dbReference>
<proteinExistence type="predicted"/>
<dbReference type="Proteomes" id="UP000008810">
    <property type="component" value="Chromosome 5"/>
</dbReference>
<evidence type="ECO:0000313" key="3">
    <source>
        <dbReference type="Proteomes" id="UP000008810"/>
    </source>
</evidence>
<dbReference type="InParanoid" id="A0A2K2CI97"/>
<evidence type="ECO:0000313" key="1">
    <source>
        <dbReference type="EMBL" id="PNT61757.1"/>
    </source>
</evidence>
<dbReference type="Gramene" id="PNT61757">
    <property type="protein sequence ID" value="PNT61757"/>
    <property type="gene ID" value="BRADI_5g20326v3"/>
</dbReference>
<protein>
    <submittedName>
        <fullName evidence="1 2">Uncharacterized protein</fullName>
    </submittedName>
</protein>
<keyword evidence="3" id="KW-1185">Reference proteome</keyword>
<gene>
    <name evidence="1" type="ORF">BRADI_5g20326v3</name>
</gene>
<dbReference type="EMBL" id="CM000884">
    <property type="protein sequence ID" value="PNT61757.1"/>
    <property type="molecule type" value="Genomic_DNA"/>
</dbReference>
<name>A0A2K2CI97_BRADI</name>
<reference evidence="2" key="3">
    <citation type="submission" date="2018-08" db="UniProtKB">
        <authorList>
            <consortium name="EnsemblPlants"/>
        </authorList>
    </citation>
    <scope>IDENTIFICATION</scope>
    <source>
        <strain evidence="2">cv. Bd21</strain>
    </source>
</reference>
<reference evidence="1 2" key="1">
    <citation type="journal article" date="2010" name="Nature">
        <title>Genome sequencing and analysis of the model grass Brachypodium distachyon.</title>
        <authorList>
            <consortium name="International Brachypodium Initiative"/>
        </authorList>
    </citation>
    <scope>NUCLEOTIDE SEQUENCE [LARGE SCALE GENOMIC DNA]</scope>
    <source>
        <strain evidence="1 2">Bd21</strain>
    </source>
</reference>
<dbReference type="AlphaFoldDB" id="A0A2K2CI97"/>
<evidence type="ECO:0000313" key="2">
    <source>
        <dbReference type="EnsemblPlants" id="PNT61757"/>
    </source>
</evidence>
<organism evidence="1">
    <name type="scientific">Brachypodium distachyon</name>
    <name type="common">Purple false brome</name>
    <name type="synonym">Trachynia distachya</name>
    <dbReference type="NCBI Taxonomy" id="15368"/>
    <lineage>
        <taxon>Eukaryota</taxon>
        <taxon>Viridiplantae</taxon>
        <taxon>Streptophyta</taxon>
        <taxon>Embryophyta</taxon>
        <taxon>Tracheophyta</taxon>
        <taxon>Spermatophyta</taxon>
        <taxon>Magnoliopsida</taxon>
        <taxon>Liliopsida</taxon>
        <taxon>Poales</taxon>
        <taxon>Poaceae</taxon>
        <taxon>BOP clade</taxon>
        <taxon>Pooideae</taxon>
        <taxon>Stipodae</taxon>
        <taxon>Brachypodieae</taxon>
        <taxon>Brachypodium</taxon>
    </lineage>
</organism>